<evidence type="ECO:0000313" key="2">
    <source>
        <dbReference type="EMBL" id="APT91179.1"/>
    </source>
</evidence>
<dbReference type="Pfam" id="PF12146">
    <property type="entry name" value="Hydrolase_4"/>
    <property type="match status" value="1"/>
</dbReference>
<dbReference type="KEGG" id="csph:CSPHI_09315"/>
<keyword evidence="3" id="KW-1185">Reference proteome</keyword>
<dbReference type="Proteomes" id="UP000185469">
    <property type="component" value="Chromosome"/>
</dbReference>
<gene>
    <name evidence="2" type="ORF">CSPHI_09315</name>
</gene>
<dbReference type="AlphaFoldDB" id="A0A1L7CZ65"/>
<evidence type="ECO:0000313" key="3">
    <source>
        <dbReference type="Proteomes" id="UP000185469"/>
    </source>
</evidence>
<dbReference type="Gene3D" id="3.40.50.1820">
    <property type="entry name" value="alpha/beta hydrolase"/>
    <property type="match status" value="1"/>
</dbReference>
<dbReference type="STRING" id="1437874.CSPHI_09315"/>
<dbReference type="EMBL" id="CP009248">
    <property type="protein sequence ID" value="APT91179.1"/>
    <property type="molecule type" value="Genomic_DNA"/>
</dbReference>
<dbReference type="OrthoDB" id="9789573at2"/>
<proteinExistence type="predicted"/>
<feature type="domain" description="Serine aminopeptidase S33" evidence="1">
    <location>
        <begin position="41"/>
        <end position="145"/>
    </location>
</feature>
<sequence>MATEHLRLPGAAGELAASIDHPAGPVRGWALIAHCFACGRKSPAAARIARGLAAHGIGAARIDFTGVGDSPGDLADSGLNRDIADLRAAHAALAAAGRAPGLLVGHSLGGAAALGAAVDLPGVRAVATVAAPYRPGPVIHRFAELFGAPDARGVREITLAGRTVRLSDSFIATLDAHDPAATLAALGVPLLVLHSPDDEVIGLDHAEALFAGAAWPKALATLDGADHRLVHRGAAARAADLIACWAGPYLA</sequence>
<dbReference type="InterPro" id="IPR029058">
    <property type="entry name" value="AB_hydrolase_fold"/>
</dbReference>
<protein>
    <recommendedName>
        <fullName evidence="1">Serine aminopeptidase S33 domain-containing protein</fullName>
    </recommendedName>
</protein>
<dbReference type="SUPFAM" id="SSF53474">
    <property type="entry name" value="alpha/beta-Hydrolases"/>
    <property type="match status" value="1"/>
</dbReference>
<dbReference type="RefSeq" id="WP_075692681.1">
    <property type="nucleotide sequence ID" value="NZ_CP009248.1"/>
</dbReference>
<evidence type="ECO:0000259" key="1">
    <source>
        <dbReference type="Pfam" id="PF12146"/>
    </source>
</evidence>
<name>A0A1L7CZ65_9CORY</name>
<organism evidence="2 3">
    <name type="scientific">Corynebacterium sphenisci DSM 44792</name>
    <dbReference type="NCBI Taxonomy" id="1437874"/>
    <lineage>
        <taxon>Bacteria</taxon>
        <taxon>Bacillati</taxon>
        <taxon>Actinomycetota</taxon>
        <taxon>Actinomycetes</taxon>
        <taxon>Mycobacteriales</taxon>
        <taxon>Corynebacteriaceae</taxon>
        <taxon>Corynebacterium</taxon>
    </lineage>
</organism>
<reference evidence="2 3" key="1">
    <citation type="submission" date="2014-08" db="EMBL/GenBank/DDBJ databases">
        <title>Complete genome sequence of Corynebacterium sphenisci CECT 5990(T) (=DSM 44792(T)), isolated from healthy wild penguins.</title>
        <authorList>
            <person name="Ruckert C."/>
            <person name="Albersmeier A."/>
            <person name="Winkler A."/>
            <person name="Kalinowski J."/>
        </authorList>
    </citation>
    <scope>NUCLEOTIDE SEQUENCE [LARGE SCALE GENOMIC DNA]</scope>
    <source>
        <strain evidence="2 3">DSM 44792</strain>
    </source>
</reference>
<dbReference type="InterPro" id="IPR022742">
    <property type="entry name" value="Hydrolase_4"/>
</dbReference>
<accession>A0A1L7CZ65</accession>